<feature type="non-terminal residue" evidence="1">
    <location>
        <position position="1"/>
    </location>
</feature>
<evidence type="ECO:0000313" key="1">
    <source>
        <dbReference type="EMBL" id="TVU22237.1"/>
    </source>
</evidence>
<dbReference type="Gramene" id="TVU22237">
    <property type="protein sequence ID" value="TVU22237"/>
    <property type="gene ID" value="EJB05_31921"/>
</dbReference>
<dbReference type="PANTHER" id="PTHR33103:SF44">
    <property type="entry name" value="DUF674 DOMAIN-CONTAINING PROTEIN"/>
    <property type="match status" value="1"/>
</dbReference>
<dbReference type="OrthoDB" id="746543at2759"/>
<organism evidence="1 2">
    <name type="scientific">Eragrostis curvula</name>
    <name type="common">weeping love grass</name>
    <dbReference type="NCBI Taxonomy" id="38414"/>
    <lineage>
        <taxon>Eukaryota</taxon>
        <taxon>Viridiplantae</taxon>
        <taxon>Streptophyta</taxon>
        <taxon>Embryophyta</taxon>
        <taxon>Tracheophyta</taxon>
        <taxon>Spermatophyta</taxon>
        <taxon>Magnoliopsida</taxon>
        <taxon>Liliopsida</taxon>
        <taxon>Poales</taxon>
        <taxon>Poaceae</taxon>
        <taxon>PACMAD clade</taxon>
        <taxon>Chloridoideae</taxon>
        <taxon>Eragrostideae</taxon>
        <taxon>Eragrostidinae</taxon>
        <taxon>Eragrostis</taxon>
    </lineage>
</organism>
<dbReference type="AlphaFoldDB" id="A0A5J9UFX3"/>
<accession>A0A5J9UFX3</accession>
<keyword evidence="2" id="KW-1185">Reference proteome</keyword>
<gene>
    <name evidence="1" type="ORF">EJB05_31921</name>
</gene>
<sequence length="426" mass="46941">MLLAPLNAASIHCSRLKINIDNTKPRAVYVCEDTNCVAHRDCVFSSVPNAVCKCGKVMQYAGERPENDGETTDSDPENGVFVKGPLKFITTDDLHVAPASTSLMLSLSEKYGVQDPVDLEQRIVQLSSEKITSLLKRSLISKQPLTGLYFDVPIPTDDTSLCTLHGNLSAEQETAADDKIYSVKICVLQAKSNSVMLYAEVGHDFVDIVFGLLSVPLGALIKTFGQWSSKGCIGNLYSSVVKNVEGTMRPECQSLLLDPILAPFYGCGATKVHEIGELGSRRLNLHACFRCLKVGGFSNLRRCLETDSKGNHICRNRTSTITELNPKFLYRANEKDEGYVKLGHMKFVVTDGLYIIPLSLSATLQEVGDAKIQMEELVEKEITLTKCQVMEIQRAALMSRNALSSVLLPPKTKGRKLAHRRSGLYY</sequence>
<name>A0A5J9UFX3_9POAL</name>
<dbReference type="Pfam" id="PF05056">
    <property type="entry name" value="DUF674"/>
    <property type="match status" value="1"/>
</dbReference>
<dbReference type="Proteomes" id="UP000324897">
    <property type="component" value="Unassembled WGS sequence"/>
</dbReference>
<dbReference type="PANTHER" id="PTHR33103">
    <property type="entry name" value="OS01G0153900 PROTEIN"/>
    <property type="match status" value="1"/>
</dbReference>
<proteinExistence type="predicted"/>
<protein>
    <submittedName>
        <fullName evidence="1">Uncharacterized protein</fullName>
    </submittedName>
</protein>
<dbReference type="InterPro" id="IPR007750">
    <property type="entry name" value="DUF674"/>
</dbReference>
<dbReference type="EMBL" id="RWGY01000026">
    <property type="protein sequence ID" value="TVU22237.1"/>
    <property type="molecule type" value="Genomic_DNA"/>
</dbReference>
<reference evidence="1 2" key="1">
    <citation type="journal article" date="2019" name="Sci. Rep.">
        <title>A high-quality genome of Eragrostis curvula grass provides insights into Poaceae evolution and supports new strategies to enhance forage quality.</title>
        <authorList>
            <person name="Carballo J."/>
            <person name="Santos B.A.C.M."/>
            <person name="Zappacosta D."/>
            <person name="Garbus I."/>
            <person name="Selva J.P."/>
            <person name="Gallo C.A."/>
            <person name="Diaz A."/>
            <person name="Albertini E."/>
            <person name="Caccamo M."/>
            <person name="Echenique V."/>
        </authorList>
    </citation>
    <scope>NUCLEOTIDE SEQUENCE [LARGE SCALE GENOMIC DNA]</scope>
    <source>
        <strain evidence="2">cv. Victoria</strain>
        <tissue evidence="1">Leaf</tissue>
    </source>
</reference>
<evidence type="ECO:0000313" key="2">
    <source>
        <dbReference type="Proteomes" id="UP000324897"/>
    </source>
</evidence>
<comment type="caution">
    <text evidence="1">The sequence shown here is derived from an EMBL/GenBank/DDBJ whole genome shotgun (WGS) entry which is preliminary data.</text>
</comment>